<dbReference type="Proteomes" id="UP001314263">
    <property type="component" value="Unassembled WGS sequence"/>
</dbReference>
<comment type="similarity">
    <text evidence="2">Belongs to the dpy-30 family.</text>
</comment>
<sequence length="112" mass="11694">MTEPASAPNEAKGEGMDAPAAPEASQPASEAAAGPSAGAAAEEKPTSPAPKAPKEPVDLKQLNVRKYLEATVVSVLLKGMQELAKKRPQDPLDYLADYLKENNPAKKAKTEA</sequence>
<evidence type="ECO:0000313" key="5">
    <source>
        <dbReference type="EMBL" id="CAK0782842.1"/>
    </source>
</evidence>
<evidence type="ECO:0000256" key="2">
    <source>
        <dbReference type="ARBA" id="ARBA00010849"/>
    </source>
</evidence>
<reference evidence="5 6" key="1">
    <citation type="submission" date="2023-10" db="EMBL/GenBank/DDBJ databases">
        <authorList>
            <person name="Maclean D."/>
            <person name="Macfadyen A."/>
        </authorList>
    </citation>
    <scope>NUCLEOTIDE SEQUENCE [LARGE SCALE GENOMIC DNA]</scope>
</reference>
<evidence type="ECO:0000256" key="1">
    <source>
        <dbReference type="ARBA" id="ARBA00004123"/>
    </source>
</evidence>
<name>A0AAV1I7Z2_9CHLO</name>
<keyword evidence="6" id="KW-1185">Reference proteome</keyword>
<dbReference type="EMBL" id="CAUYUE010000007">
    <property type="protein sequence ID" value="CAK0782842.1"/>
    <property type="molecule type" value="Genomic_DNA"/>
</dbReference>
<dbReference type="InterPro" id="IPR007858">
    <property type="entry name" value="Dpy-30_motif"/>
</dbReference>
<dbReference type="InterPro" id="IPR049629">
    <property type="entry name" value="DPY30_SDC1_DD"/>
</dbReference>
<protein>
    <submittedName>
        <fullName evidence="5">Uncharacterized protein</fullName>
    </submittedName>
</protein>
<comment type="caution">
    <text evidence="5">The sequence shown here is derived from an EMBL/GenBank/DDBJ whole genome shotgun (WGS) entry which is preliminary data.</text>
</comment>
<organism evidence="5 6">
    <name type="scientific">Coccomyxa viridis</name>
    <dbReference type="NCBI Taxonomy" id="1274662"/>
    <lineage>
        <taxon>Eukaryota</taxon>
        <taxon>Viridiplantae</taxon>
        <taxon>Chlorophyta</taxon>
        <taxon>core chlorophytes</taxon>
        <taxon>Trebouxiophyceae</taxon>
        <taxon>Trebouxiophyceae incertae sedis</taxon>
        <taxon>Coccomyxaceae</taxon>
        <taxon>Coccomyxa</taxon>
    </lineage>
</organism>
<dbReference type="GO" id="GO:0005634">
    <property type="term" value="C:nucleus"/>
    <property type="evidence" value="ECO:0007669"/>
    <property type="project" value="UniProtKB-SubCell"/>
</dbReference>
<dbReference type="Gene3D" id="1.20.890.10">
    <property type="entry name" value="cAMP-dependent protein kinase regulatory subunit, dimerization-anchoring domain"/>
    <property type="match status" value="1"/>
</dbReference>
<gene>
    <name evidence="5" type="ORF">CVIRNUC_006037</name>
</gene>
<dbReference type="AlphaFoldDB" id="A0AAV1I7Z2"/>
<accession>A0AAV1I7Z2</accession>
<evidence type="ECO:0000313" key="6">
    <source>
        <dbReference type="Proteomes" id="UP001314263"/>
    </source>
</evidence>
<evidence type="ECO:0000256" key="3">
    <source>
        <dbReference type="ARBA" id="ARBA00023242"/>
    </source>
</evidence>
<proteinExistence type="inferred from homology"/>
<comment type="subcellular location">
    <subcellularLocation>
        <location evidence="1">Nucleus</location>
    </subcellularLocation>
</comment>
<dbReference type="CDD" id="cd22965">
    <property type="entry name" value="DD_DPY30_SDC1"/>
    <property type="match status" value="1"/>
</dbReference>
<keyword evidence="3" id="KW-0539">Nucleus</keyword>
<evidence type="ECO:0000256" key="4">
    <source>
        <dbReference type="SAM" id="MobiDB-lite"/>
    </source>
</evidence>
<dbReference type="Pfam" id="PF05186">
    <property type="entry name" value="Dpy-30"/>
    <property type="match status" value="1"/>
</dbReference>
<feature type="region of interest" description="Disordered" evidence="4">
    <location>
        <begin position="1"/>
        <end position="60"/>
    </location>
</feature>
<feature type="compositionally biased region" description="Low complexity" evidence="4">
    <location>
        <begin position="18"/>
        <end position="40"/>
    </location>
</feature>